<feature type="transmembrane region" description="Helical" evidence="8">
    <location>
        <begin position="128"/>
        <end position="145"/>
    </location>
</feature>
<evidence type="ECO:0000313" key="11">
    <source>
        <dbReference type="Proteomes" id="UP001342418"/>
    </source>
</evidence>
<sequence>MNPLKDQVMAAQAEASQPLADYGSESLPTPAIAVASIILSVGLVAIGNGLMFAFIPLRLAAEGFSPTWAGAILTALAAGGMVGCFMTGHMVRRVGHARVFMTLTAIVILSNAFIGMMTEPYLWLGSRVLYGFAMNGLFIVAQSWLNDVLENNIRGRVMAIFYVTYVVALGLGSFSLRFIDIATNAAPMIGVVFAAVSIIPVGLTRLRPPPPPETASIALKLAWQVSPVGVAGMLAVGGLSMMVAGFAPIHATAAGLSQQDVALLMFAMPVGTILIQIPAGWISDRMDRRYVLVASSLLVIVGGILATRVDGGALIWMLAVYMIWSGATEAIYSISSAHAGDRAHKGDLVALSSTMLFAWSLSGFLIPGGTTLLTAVFGTEAFMYVAIVVAVAFCAFVLWRIRLAEAPASEETTDFAPLPAQAPLPAELAFYPDETAEEPERTDESDETPAGVS</sequence>
<feature type="transmembrane region" description="Helical" evidence="8">
    <location>
        <begin position="67"/>
        <end position="87"/>
    </location>
</feature>
<reference evidence="10 11" key="1">
    <citation type="submission" date="2018-07" db="EMBL/GenBank/DDBJ databases">
        <title>Genome sequence of Nitratireductor thuwali#1536.</title>
        <authorList>
            <person name="Michoud G."/>
            <person name="Merlino G."/>
            <person name="Sefrji F.O."/>
            <person name="Daffonchio D."/>
        </authorList>
    </citation>
    <scope>NUCLEOTIDE SEQUENCE [LARGE SCALE GENOMIC DNA]</scope>
    <source>
        <strain evidence="11">Nit1536</strain>
    </source>
</reference>
<keyword evidence="6 8" id="KW-0472">Membrane</keyword>
<feature type="transmembrane region" description="Helical" evidence="8">
    <location>
        <begin position="290"/>
        <end position="307"/>
    </location>
</feature>
<evidence type="ECO:0000256" key="3">
    <source>
        <dbReference type="ARBA" id="ARBA00022475"/>
    </source>
</evidence>
<dbReference type="PANTHER" id="PTHR23521:SF2">
    <property type="entry name" value="TRANSPORTER MFS SUPERFAMILY"/>
    <property type="match status" value="1"/>
</dbReference>
<proteinExistence type="predicted"/>
<feature type="domain" description="Major facilitator superfamily (MFS) profile" evidence="9">
    <location>
        <begin position="33"/>
        <end position="404"/>
    </location>
</feature>
<keyword evidence="3" id="KW-1003">Cell membrane</keyword>
<keyword evidence="4 8" id="KW-0812">Transmembrane</keyword>
<feature type="transmembrane region" description="Helical" evidence="8">
    <location>
        <begin position="381"/>
        <end position="399"/>
    </location>
</feature>
<organism evidence="10 11">
    <name type="scientific">Nitratireductor thuwali</name>
    <dbReference type="NCBI Taxonomy" id="2267699"/>
    <lineage>
        <taxon>Bacteria</taxon>
        <taxon>Pseudomonadati</taxon>
        <taxon>Pseudomonadota</taxon>
        <taxon>Alphaproteobacteria</taxon>
        <taxon>Hyphomicrobiales</taxon>
        <taxon>Phyllobacteriaceae</taxon>
        <taxon>Nitratireductor</taxon>
    </lineage>
</organism>
<feature type="transmembrane region" description="Helical" evidence="8">
    <location>
        <begin position="261"/>
        <end position="283"/>
    </location>
</feature>
<dbReference type="PROSITE" id="PS50850">
    <property type="entry name" value="MFS"/>
    <property type="match status" value="1"/>
</dbReference>
<feature type="transmembrane region" description="Helical" evidence="8">
    <location>
        <begin position="313"/>
        <end position="334"/>
    </location>
</feature>
<evidence type="ECO:0000256" key="2">
    <source>
        <dbReference type="ARBA" id="ARBA00022448"/>
    </source>
</evidence>
<evidence type="ECO:0000256" key="4">
    <source>
        <dbReference type="ARBA" id="ARBA00022692"/>
    </source>
</evidence>
<name>A0ABY5MNU1_9HYPH</name>
<keyword evidence="11" id="KW-1185">Reference proteome</keyword>
<evidence type="ECO:0000313" key="10">
    <source>
        <dbReference type="EMBL" id="UUP17501.1"/>
    </source>
</evidence>
<dbReference type="Proteomes" id="UP001342418">
    <property type="component" value="Chromosome"/>
</dbReference>
<evidence type="ECO:0000256" key="5">
    <source>
        <dbReference type="ARBA" id="ARBA00022989"/>
    </source>
</evidence>
<dbReference type="CDD" id="cd17477">
    <property type="entry name" value="MFS_YcaD_like"/>
    <property type="match status" value="1"/>
</dbReference>
<feature type="transmembrane region" description="Helical" evidence="8">
    <location>
        <begin position="225"/>
        <end position="249"/>
    </location>
</feature>
<evidence type="ECO:0000256" key="8">
    <source>
        <dbReference type="SAM" id="Phobius"/>
    </source>
</evidence>
<dbReference type="InterPro" id="IPR047200">
    <property type="entry name" value="MFS_YcaD-like"/>
</dbReference>
<evidence type="ECO:0000256" key="1">
    <source>
        <dbReference type="ARBA" id="ARBA00004651"/>
    </source>
</evidence>
<accession>A0ABY5MNU1</accession>
<evidence type="ECO:0000256" key="6">
    <source>
        <dbReference type="ARBA" id="ARBA00023136"/>
    </source>
</evidence>
<dbReference type="InterPro" id="IPR011701">
    <property type="entry name" value="MFS"/>
</dbReference>
<dbReference type="EMBL" id="CP030941">
    <property type="protein sequence ID" value="UUP17501.1"/>
    <property type="molecule type" value="Genomic_DNA"/>
</dbReference>
<evidence type="ECO:0000256" key="7">
    <source>
        <dbReference type="SAM" id="MobiDB-lite"/>
    </source>
</evidence>
<feature type="transmembrane region" description="Helical" evidence="8">
    <location>
        <begin position="31"/>
        <end position="55"/>
    </location>
</feature>
<comment type="subcellular location">
    <subcellularLocation>
        <location evidence="1">Cell membrane</location>
        <topology evidence="1">Multi-pass membrane protein</topology>
    </subcellularLocation>
</comment>
<dbReference type="RefSeq" id="WP_422392373.1">
    <property type="nucleotide sequence ID" value="NZ_CP030941.1"/>
</dbReference>
<dbReference type="Pfam" id="PF07690">
    <property type="entry name" value="MFS_1"/>
    <property type="match status" value="2"/>
</dbReference>
<feature type="region of interest" description="Disordered" evidence="7">
    <location>
        <begin position="429"/>
        <end position="453"/>
    </location>
</feature>
<evidence type="ECO:0000259" key="9">
    <source>
        <dbReference type="PROSITE" id="PS50850"/>
    </source>
</evidence>
<feature type="transmembrane region" description="Helical" evidence="8">
    <location>
        <begin position="99"/>
        <end position="116"/>
    </location>
</feature>
<feature type="transmembrane region" description="Helical" evidence="8">
    <location>
        <begin position="157"/>
        <end position="179"/>
    </location>
</feature>
<protein>
    <submittedName>
        <fullName evidence="10">MFS-type transporter YcaD</fullName>
    </submittedName>
</protein>
<feature type="transmembrane region" description="Helical" evidence="8">
    <location>
        <begin position="185"/>
        <end position="204"/>
    </location>
</feature>
<dbReference type="InterPro" id="IPR036259">
    <property type="entry name" value="MFS_trans_sf"/>
</dbReference>
<gene>
    <name evidence="10" type="primary">ycaD_2</name>
    <name evidence="10" type="ORF">NTH_01969</name>
</gene>
<dbReference type="Gene3D" id="1.20.1250.20">
    <property type="entry name" value="MFS general substrate transporter like domains"/>
    <property type="match status" value="2"/>
</dbReference>
<dbReference type="SUPFAM" id="SSF103473">
    <property type="entry name" value="MFS general substrate transporter"/>
    <property type="match status" value="1"/>
</dbReference>
<dbReference type="PANTHER" id="PTHR23521">
    <property type="entry name" value="TRANSPORTER MFS SUPERFAMILY"/>
    <property type="match status" value="1"/>
</dbReference>
<keyword evidence="5 8" id="KW-1133">Transmembrane helix</keyword>
<dbReference type="InterPro" id="IPR020846">
    <property type="entry name" value="MFS_dom"/>
</dbReference>
<keyword evidence="2" id="KW-0813">Transport</keyword>
<feature type="compositionally biased region" description="Acidic residues" evidence="7">
    <location>
        <begin position="434"/>
        <end position="447"/>
    </location>
</feature>